<keyword evidence="2" id="KW-1185">Reference proteome</keyword>
<dbReference type="InterPro" id="IPR053270">
    <property type="entry name" value="Fv1_restriction_factor"/>
</dbReference>
<dbReference type="GO" id="GO:0005794">
    <property type="term" value="C:Golgi apparatus"/>
    <property type="evidence" value="ECO:0007669"/>
    <property type="project" value="TreeGrafter"/>
</dbReference>
<proteinExistence type="predicted"/>
<accession>A0A8D0FRR5</accession>
<protein>
    <submittedName>
        <fullName evidence="1">Uncharacterized protein</fullName>
    </submittedName>
</protein>
<reference evidence="1" key="2">
    <citation type="submission" date="2025-09" db="UniProtKB">
        <authorList>
            <consortium name="Ensembl"/>
        </authorList>
    </citation>
    <scope>IDENTIFICATION</scope>
</reference>
<reference evidence="1" key="1">
    <citation type="submission" date="2025-08" db="UniProtKB">
        <authorList>
            <consortium name="Ensembl"/>
        </authorList>
    </citation>
    <scope>IDENTIFICATION</scope>
</reference>
<evidence type="ECO:0000313" key="2">
    <source>
        <dbReference type="Proteomes" id="UP000694551"/>
    </source>
</evidence>
<dbReference type="GO" id="GO:0009615">
    <property type="term" value="P:response to virus"/>
    <property type="evidence" value="ECO:0007669"/>
    <property type="project" value="TreeGrafter"/>
</dbReference>
<dbReference type="Proteomes" id="UP000694551">
    <property type="component" value="Unplaced"/>
</dbReference>
<organism evidence="1 2">
    <name type="scientific">Strix occidentalis caurina</name>
    <name type="common">northern spotted owl</name>
    <dbReference type="NCBI Taxonomy" id="311401"/>
    <lineage>
        <taxon>Eukaryota</taxon>
        <taxon>Metazoa</taxon>
        <taxon>Chordata</taxon>
        <taxon>Craniata</taxon>
        <taxon>Vertebrata</taxon>
        <taxon>Euteleostomi</taxon>
        <taxon>Archelosauria</taxon>
        <taxon>Archosauria</taxon>
        <taxon>Dinosauria</taxon>
        <taxon>Saurischia</taxon>
        <taxon>Theropoda</taxon>
        <taxon>Coelurosauria</taxon>
        <taxon>Aves</taxon>
        <taxon>Neognathae</taxon>
        <taxon>Neoaves</taxon>
        <taxon>Telluraves</taxon>
        <taxon>Strigiformes</taxon>
        <taxon>Strigidae</taxon>
        <taxon>Strix</taxon>
    </lineage>
</organism>
<sequence>MNFFFCPSPISLGAGVGNIRKDFSRHPGEQLVTWLLRCWDSGASGMELEGREARQLGSLCREGGIDKAIGRRTQNLSLWRRLLSSMRERYPFKEDFACRPSKRTTMERGIQHLRELAVWEAVYYDPDNARLPTDPDEVRCTRPMWRTFVRSTPSSYASGPTVNELARRLRQYEESVSSPIIAAVKKLSQDFQQFKENMSYSPPARTRISAIRSNRFSTRENRMQATVCFHLEGCPTHLESAAPGVETQPHHLPWTDPCCTGTR</sequence>
<evidence type="ECO:0000313" key="1">
    <source>
        <dbReference type="Ensembl" id="ENSSOCP00000020793.1"/>
    </source>
</evidence>
<name>A0A8D0FRR5_STROC</name>
<dbReference type="PANTHER" id="PTHR48195">
    <property type="entry name" value="FRIEND VIRUS SUSCEPTIBILITY PROTEIN 1"/>
    <property type="match status" value="1"/>
</dbReference>
<dbReference type="PANTHER" id="PTHR48195:SF1">
    <property type="entry name" value="RIKEN CDNA 2410002F23 GENE"/>
    <property type="match status" value="1"/>
</dbReference>
<dbReference type="Ensembl" id="ENSSOCT00000021315.1">
    <property type="protein sequence ID" value="ENSSOCP00000020793.1"/>
    <property type="gene ID" value="ENSSOCG00000015527.1"/>
</dbReference>
<dbReference type="AlphaFoldDB" id="A0A8D0FRR5"/>